<evidence type="ECO:0000313" key="1">
    <source>
        <dbReference type="EMBL" id="GGM78958.1"/>
    </source>
</evidence>
<evidence type="ECO:0000313" key="2">
    <source>
        <dbReference type="Proteomes" id="UP000637578"/>
    </source>
</evidence>
<dbReference type="Proteomes" id="UP000637578">
    <property type="component" value="Unassembled WGS sequence"/>
</dbReference>
<dbReference type="EMBL" id="BMMK01000043">
    <property type="protein sequence ID" value="GGM78958.1"/>
    <property type="molecule type" value="Genomic_DNA"/>
</dbReference>
<sequence>MIDYAFGAVVSGVLSPMLSLVTAVTYPFVWVRRLCATTAKDARTPARAG</sequence>
<comment type="caution">
    <text evidence="1">The sequence shown here is derived from an EMBL/GenBank/DDBJ whole genome shotgun (WGS) entry which is preliminary data.</text>
</comment>
<organism evidence="1 2">
    <name type="scientific">Longimycelium tulufanense</name>
    <dbReference type="NCBI Taxonomy" id="907463"/>
    <lineage>
        <taxon>Bacteria</taxon>
        <taxon>Bacillati</taxon>
        <taxon>Actinomycetota</taxon>
        <taxon>Actinomycetes</taxon>
        <taxon>Pseudonocardiales</taxon>
        <taxon>Pseudonocardiaceae</taxon>
        <taxon>Longimycelium</taxon>
    </lineage>
</organism>
<reference evidence="1" key="2">
    <citation type="submission" date="2020-09" db="EMBL/GenBank/DDBJ databases">
        <authorList>
            <person name="Sun Q."/>
            <person name="Zhou Y."/>
        </authorList>
    </citation>
    <scope>NUCLEOTIDE SEQUENCE</scope>
    <source>
        <strain evidence="1">CGMCC 4.5737</strain>
    </source>
</reference>
<accession>A0A8J3CHP6</accession>
<reference evidence="1" key="1">
    <citation type="journal article" date="2014" name="Int. J. Syst. Evol. Microbiol.">
        <title>Complete genome sequence of Corynebacterium casei LMG S-19264T (=DSM 44701T), isolated from a smear-ripened cheese.</title>
        <authorList>
            <consortium name="US DOE Joint Genome Institute (JGI-PGF)"/>
            <person name="Walter F."/>
            <person name="Albersmeier A."/>
            <person name="Kalinowski J."/>
            <person name="Ruckert C."/>
        </authorList>
    </citation>
    <scope>NUCLEOTIDE SEQUENCE</scope>
    <source>
        <strain evidence="1">CGMCC 4.5737</strain>
    </source>
</reference>
<protein>
    <submittedName>
        <fullName evidence="1">Uncharacterized protein</fullName>
    </submittedName>
</protein>
<name>A0A8J3CHP6_9PSEU</name>
<dbReference type="AlphaFoldDB" id="A0A8J3CHP6"/>
<keyword evidence="2" id="KW-1185">Reference proteome</keyword>
<proteinExistence type="predicted"/>
<gene>
    <name evidence="1" type="ORF">GCM10012275_57000</name>
</gene>
<dbReference type="RefSeq" id="WP_189061520.1">
    <property type="nucleotide sequence ID" value="NZ_BMMK01000043.1"/>
</dbReference>